<dbReference type="RefSeq" id="WP_379875498.1">
    <property type="nucleotide sequence ID" value="NZ_JBHUIP010000004.1"/>
</dbReference>
<organism evidence="1 2">
    <name type="scientific">Lacibacterium aquatile</name>
    <dbReference type="NCBI Taxonomy" id="1168082"/>
    <lineage>
        <taxon>Bacteria</taxon>
        <taxon>Pseudomonadati</taxon>
        <taxon>Pseudomonadota</taxon>
        <taxon>Alphaproteobacteria</taxon>
        <taxon>Rhodospirillales</taxon>
        <taxon>Rhodospirillaceae</taxon>
    </lineage>
</organism>
<sequence length="192" mass="21378">MLVVSSREKSIIRHLCSEMAATLPTLYPGRKFKRLQRDNGVLITGLEPIAQLFGALHDGGIVEPSLADDELSFRVEIRYLTRRIDPTYDYFRITLSGLTSLSFEAWLDDGTKGPLEAFGVLSVEPEILQAEEKDGAVEITLHQSQPKTGYSGGLLKLVAAYAVLKDQSGKLVSLDALWDLSDSYWTEWSQRS</sequence>
<reference evidence="2" key="1">
    <citation type="journal article" date="2019" name="Int. J. Syst. Evol. Microbiol.">
        <title>The Global Catalogue of Microorganisms (GCM) 10K type strain sequencing project: providing services to taxonomists for standard genome sequencing and annotation.</title>
        <authorList>
            <consortium name="The Broad Institute Genomics Platform"/>
            <consortium name="The Broad Institute Genome Sequencing Center for Infectious Disease"/>
            <person name="Wu L."/>
            <person name="Ma J."/>
        </authorList>
    </citation>
    <scope>NUCLEOTIDE SEQUENCE [LARGE SCALE GENOMIC DNA]</scope>
    <source>
        <strain evidence="2">CGMCC 1.19062</strain>
    </source>
</reference>
<evidence type="ECO:0000313" key="2">
    <source>
        <dbReference type="Proteomes" id="UP001597295"/>
    </source>
</evidence>
<accession>A0ABW5DN39</accession>
<proteinExistence type="predicted"/>
<dbReference type="EMBL" id="JBHUIP010000004">
    <property type="protein sequence ID" value="MFD2262538.1"/>
    <property type="molecule type" value="Genomic_DNA"/>
</dbReference>
<evidence type="ECO:0000313" key="1">
    <source>
        <dbReference type="EMBL" id="MFD2262538.1"/>
    </source>
</evidence>
<keyword evidence="2" id="KW-1185">Reference proteome</keyword>
<gene>
    <name evidence="1" type="ORF">ACFSM5_06535</name>
</gene>
<dbReference type="Proteomes" id="UP001597295">
    <property type="component" value="Unassembled WGS sequence"/>
</dbReference>
<protein>
    <recommendedName>
        <fullName evidence="3">Phage tail protein</fullName>
    </recommendedName>
</protein>
<name>A0ABW5DN39_9PROT</name>
<comment type="caution">
    <text evidence="1">The sequence shown here is derived from an EMBL/GenBank/DDBJ whole genome shotgun (WGS) entry which is preliminary data.</text>
</comment>
<evidence type="ECO:0008006" key="3">
    <source>
        <dbReference type="Google" id="ProtNLM"/>
    </source>
</evidence>